<keyword evidence="2" id="KW-1185">Reference proteome</keyword>
<name>A0ACB6QRW2_9PLEO</name>
<protein>
    <submittedName>
        <fullName evidence="1">DUF1740-domain-containing protein</fullName>
    </submittedName>
</protein>
<evidence type="ECO:0000313" key="1">
    <source>
        <dbReference type="EMBL" id="KAF2469724.1"/>
    </source>
</evidence>
<comment type="caution">
    <text evidence="1">The sequence shown here is derived from an EMBL/GenBank/DDBJ whole genome shotgun (WGS) entry which is preliminary data.</text>
</comment>
<accession>A0ACB6QRW2</accession>
<reference evidence="1" key="1">
    <citation type="journal article" date="2020" name="Stud. Mycol.">
        <title>101 Dothideomycetes genomes: a test case for predicting lifestyles and emergence of pathogens.</title>
        <authorList>
            <person name="Haridas S."/>
            <person name="Albert R."/>
            <person name="Binder M."/>
            <person name="Bloem J."/>
            <person name="Labutti K."/>
            <person name="Salamov A."/>
            <person name="Andreopoulos B."/>
            <person name="Baker S."/>
            <person name="Barry K."/>
            <person name="Bills G."/>
            <person name="Bluhm B."/>
            <person name="Cannon C."/>
            <person name="Castanera R."/>
            <person name="Culley D."/>
            <person name="Daum C."/>
            <person name="Ezra D."/>
            <person name="Gonzalez J."/>
            <person name="Henrissat B."/>
            <person name="Kuo A."/>
            <person name="Liang C."/>
            <person name="Lipzen A."/>
            <person name="Lutzoni F."/>
            <person name="Magnuson J."/>
            <person name="Mondo S."/>
            <person name="Nolan M."/>
            <person name="Ohm R."/>
            <person name="Pangilinan J."/>
            <person name="Park H.-J."/>
            <person name="Ramirez L."/>
            <person name="Alfaro M."/>
            <person name="Sun H."/>
            <person name="Tritt A."/>
            <person name="Yoshinaga Y."/>
            <person name="Zwiers L.-H."/>
            <person name="Turgeon B."/>
            <person name="Goodwin S."/>
            <person name="Spatafora J."/>
            <person name="Crous P."/>
            <person name="Grigoriev I."/>
        </authorList>
    </citation>
    <scope>NUCLEOTIDE SEQUENCE</scope>
    <source>
        <strain evidence="1">ATCC 200398</strain>
    </source>
</reference>
<proteinExistence type="predicted"/>
<dbReference type="Proteomes" id="UP000799755">
    <property type="component" value="Unassembled WGS sequence"/>
</dbReference>
<dbReference type="EMBL" id="MU003510">
    <property type="protein sequence ID" value="KAF2469724.1"/>
    <property type="molecule type" value="Genomic_DNA"/>
</dbReference>
<gene>
    <name evidence="1" type="ORF">BDR25DRAFT_288090</name>
</gene>
<evidence type="ECO:0000313" key="2">
    <source>
        <dbReference type="Proteomes" id="UP000799755"/>
    </source>
</evidence>
<organism evidence="1 2">
    <name type="scientific">Lindgomyces ingoldianus</name>
    <dbReference type="NCBI Taxonomy" id="673940"/>
    <lineage>
        <taxon>Eukaryota</taxon>
        <taxon>Fungi</taxon>
        <taxon>Dikarya</taxon>
        <taxon>Ascomycota</taxon>
        <taxon>Pezizomycotina</taxon>
        <taxon>Dothideomycetes</taxon>
        <taxon>Pleosporomycetidae</taxon>
        <taxon>Pleosporales</taxon>
        <taxon>Lindgomycetaceae</taxon>
        <taxon>Lindgomyces</taxon>
    </lineage>
</organism>
<sequence>MNANVPKFASFRPKPKAPAAPPGAPARHEKQERPEKPPNDKKSKSAIPKRRRSRTPERDHGDLYFTDRKGDPANLKYGSLDRRQVPSYRRFGSGFILGVTGDRRIDRSLTTEKEIVLTPPVSNRKPGRLLTSKQAFKGSVQSTHFIKPDANVEPNHDLDYIILPNTRRGRCSSDTVLYPLGVEANYRSISRKSDVEDSSDPDTRYDSDPGTDVVNPEVTERNTVLTKKTREHPESLQPWLDLADHQEAMMRMGRADFSAHLSGSDKRHLADIKISIYEEALKKIGTNRENRVQLQILLMTEASKHWDRGKLVRKWEEIFANHADSLELWIKYLDFVQTSFVSFKYESCRITFSRCLKALRSGTNPISPAASLHLIIRMTSMIRQSGYQELAMAIWQSILEFHLMRPGDKKNEESLRQFEEFWESEVPRIGEVSAKGWRYSDLDGSVQLPPQSPLAYPEKSALDLRVFHMQELECMDKLRYAGRTTDDIGEDDPFHTILFSDLDEYLLCIPQDTPDVLLVGAFLCFCHLPPLARTPSDSQIWRLDPFLHVELLGSRETQCEQSSSFSQALSLFRDSPAINFQMTTELLIDQGFTTVHESFDAVFVQRVLKLLATDVTRDEILGEYLLAFEFKYFPSAVFNTAKQLLKARPTNFRLYNAYGLVESRGGSGKRADNVFRTALSMNKSQIPFAAPGSLQLFDSWVWEALRHGDEKESFWRLVSPKGQTTQVTQGNGKGPDQSTILRAQTVFRDGKDRSLISRDYSSAILFTSLLALLAYLSSKTNPIPALAVHASLSNWFEERKLGGSPMAELHAQAIAKLVTYYASNAAIVKPSFLRGVLEPLITRFPSNTILLSLYAANEARFPIHDRVRTIMYRESSGRGNESTIAAWFFAIHFEMRRSEITGSTGHSIRAIFKRAEEGVGAYCPGLWCSHVLFELEEARREKAKRGFKKLRMDGKKSKQDIHVEECNRRVKETFFQGLTHLPWCKDYMMLGFTHLMKDDILADDELRKIYNILLEKELRIYVDVEESEA</sequence>